<evidence type="ECO:0000313" key="2">
    <source>
        <dbReference type="EMBL" id="PQJ12047.1"/>
    </source>
</evidence>
<proteinExistence type="predicted"/>
<sequence length="401" mass="41913">MTSKILTLAAFILGFTQTPYAQTAHQHVNIGLVYPLSTNGVHAGQYNNLLSLNAIAGVSASENGLCLAGVSNTIKDSASGMVAAGVVNVVGGNAKGVLAAGVVNIVKGQVTGMQASGFVNVCGNINGMQTAGFCNVARGNVNGLQYAGFVNKARNVNVQYAGFTNIADSVRGGQFAGFNNTALGTVNGVQVAGFSNEAQNVHTQISGFINTARNVEGAQIAGFINVAKKVKGVQLSGFMNIADSSDYPIGLINLIKKGEKAIGVSVDETGTTMATFRSGGRVLYGMVGAGINNYKSDGLYAIGAGLGAHLLMTKHFRINVEAAVNTLSGFNNKYFINTGVRIYPSFKIARVELYGGPSINYGAYSRRLDNYGVSNTIWSSNYYSYKQDLHFGVVGGVQVHI</sequence>
<dbReference type="AlphaFoldDB" id="A0A2S7SZK2"/>
<evidence type="ECO:0000256" key="1">
    <source>
        <dbReference type="SAM" id="SignalP"/>
    </source>
</evidence>
<feature type="signal peptide" evidence="1">
    <location>
        <begin position="1"/>
        <end position="21"/>
    </location>
</feature>
<protein>
    <submittedName>
        <fullName evidence="2">Uncharacterized protein</fullName>
    </submittedName>
</protein>
<organism evidence="2 3">
    <name type="scientific">Flavipsychrobacter stenotrophus</name>
    <dbReference type="NCBI Taxonomy" id="2077091"/>
    <lineage>
        <taxon>Bacteria</taxon>
        <taxon>Pseudomonadati</taxon>
        <taxon>Bacteroidota</taxon>
        <taxon>Chitinophagia</taxon>
        <taxon>Chitinophagales</taxon>
        <taxon>Chitinophagaceae</taxon>
        <taxon>Flavipsychrobacter</taxon>
    </lineage>
</organism>
<reference evidence="2 3" key="1">
    <citation type="submission" date="2018-01" db="EMBL/GenBank/DDBJ databases">
        <title>A novel member of the phylum Bacteroidetes isolated from glacier ice.</title>
        <authorList>
            <person name="Liu Q."/>
            <person name="Xin Y.-H."/>
        </authorList>
    </citation>
    <scope>NUCLEOTIDE SEQUENCE [LARGE SCALE GENOMIC DNA]</scope>
    <source>
        <strain evidence="2 3">RB1R16</strain>
    </source>
</reference>
<evidence type="ECO:0000313" key="3">
    <source>
        <dbReference type="Proteomes" id="UP000239872"/>
    </source>
</evidence>
<feature type="chain" id="PRO_5015633964" evidence="1">
    <location>
        <begin position="22"/>
        <end position="401"/>
    </location>
</feature>
<accession>A0A2S7SZK2</accession>
<dbReference type="Proteomes" id="UP000239872">
    <property type="component" value="Unassembled WGS sequence"/>
</dbReference>
<keyword evidence="3" id="KW-1185">Reference proteome</keyword>
<comment type="caution">
    <text evidence="2">The sequence shown here is derived from an EMBL/GenBank/DDBJ whole genome shotgun (WGS) entry which is preliminary data.</text>
</comment>
<dbReference type="OrthoDB" id="5505971at2"/>
<name>A0A2S7SZK2_9BACT</name>
<keyword evidence="1" id="KW-0732">Signal</keyword>
<dbReference type="EMBL" id="PPSL01000002">
    <property type="protein sequence ID" value="PQJ12047.1"/>
    <property type="molecule type" value="Genomic_DNA"/>
</dbReference>
<gene>
    <name evidence="2" type="ORF">CJD36_009675</name>
</gene>
<dbReference type="RefSeq" id="WP_105038926.1">
    <property type="nucleotide sequence ID" value="NZ_PPSL01000002.1"/>
</dbReference>